<dbReference type="PROSITE" id="PS50888">
    <property type="entry name" value="BHLH"/>
    <property type="match status" value="1"/>
</dbReference>
<organism evidence="3 4">
    <name type="scientific">Aromia moschata</name>
    <dbReference type="NCBI Taxonomy" id="1265417"/>
    <lineage>
        <taxon>Eukaryota</taxon>
        <taxon>Metazoa</taxon>
        <taxon>Ecdysozoa</taxon>
        <taxon>Arthropoda</taxon>
        <taxon>Hexapoda</taxon>
        <taxon>Insecta</taxon>
        <taxon>Pterygota</taxon>
        <taxon>Neoptera</taxon>
        <taxon>Endopterygota</taxon>
        <taxon>Coleoptera</taxon>
        <taxon>Polyphaga</taxon>
        <taxon>Cucujiformia</taxon>
        <taxon>Chrysomeloidea</taxon>
        <taxon>Cerambycidae</taxon>
        <taxon>Cerambycinae</taxon>
        <taxon>Callichromatini</taxon>
        <taxon>Aromia</taxon>
    </lineage>
</organism>
<dbReference type="Gene3D" id="4.10.280.10">
    <property type="entry name" value="Helix-loop-helix DNA-binding domain"/>
    <property type="match status" value="1"/>
</dbReference>
<dbReference type="SUPFAM" id="SSF47459">
    <property type="entry name" value="HLH, helix-loop-helix DNA-binding domain"/>
    <property type="match status" value="1"/>
</dbReference>
<sequence length="341" mass="39338">MTHFDTMKYTDLSYEDSCDSGFELSFKSESSEFTEDRSDYFEFDSDISPKKTETYNRDLYEKFNSAFHGSLVELDRRITTPGMRENYAETLHCKRDLFDKHEEMEFFYPLNSDQTKTSTPVKNEKEKPKRRYATGRNRVSRAKSPTQIMKIKRVRRLKANDRERNRMHMLNEALERLRCVLPTFPEDTKLTKIETLRFAHNYIYALSQAVNEIEKYSNAEDNITVNVGNMIVSISKHGNSITSKNLEQKTGNAVVTSGSITNASFMQDYHASAISSPESLNGDHQGFGYSNDTVAYHNNTGYECSSGPIYEAYSGAMLNNNYNNVYDYNNYIKSSLIELNH</sequence>
<feature type="compositionally biased region" description="Basic residues" evidence="1">
    <location>
        <begin position="128"/>
        <end position="141"/>
    </location>
</feature>
<dbReference type="CDD" id="cd11428">
    <property type="entry name" value="bHLH_TS_NGN"/>
    <property type="match status" value="1"/>
</dbReference>
<keyword evidence="4" id="KW-1185">Reference proteome</keyword>
<dbReference type="GO" id="GO:0061564">
    <property type="term" value="P:axon development"/>
    <property type="evidence" value="ECO:0007669"/>
    <property type="project" value="TreeGrafter"/>
</dbReference>
<evidence type="ECO:0000313" key="4">
    <source>
        <dbReference type="Proteomes" id="UP001162162"/>
    </source>
</evidence>
<evidence type="ECO:0000259" key="2">
    <source>
        <dbReference type="PROSITE" id="PS50888"/>
    </source>
</evidence>
<dbReference type="GO" id="GO:0000981">
    <property type="term" value="F:DNA-binding transcription factor activity, RNA polymerase II-specific"/>
    <property type="evidence" value="ECO:0007669"/>
    <property type="project" value="TreeGrafter"/>
</dbReference>
<feature type="compositionally biased region" description="Polar residues" evidence="1">
    <location>
        <begin position="112"/>
        <end position="121"/>
    </location>
</feature>
<dbReference type="GO" id="GO:0007423">
    <property type="term" value="P:sensory organ development"/>
    <property type="evidence" value="ECO:0007669"/>
    <property type="project" value="TreeGrafter"/>
</dbReference>
<gene>
    <name evidence="3" type="ORF">NQ318_020165</name>
</gene>
<dbReference type="EMBL" id="JAPWTK010000007">
    <property type="protein sequence ID" value="KAJ8960866.1"/>
    <property type="molecule type" value="Genomic_DNA"/>
</dbReference>
<comment type="caution">
    <text evidence="3">The sequence shown here is derived from an EMBL/GenBank/DDBJ whole genome shotgun (WGS) entry which is preliminary data.</text>
</comment>
<reference evidence="3" key="1">
    <citation type="journal article" date="2023" name="Insect Mol. Biol.">
        <title>Genome sequencing provides insights into the evolution of gene families encoding plant cell wall-degrading enzymes in longhorned beetles.</title>
        <authorList>
            <person name="Shin N.R."/>
            <person name="Okamura Y."/>
            <person name="Kirsch R."/>
            <person name="Pauchet Y."/>
        </authorList>
    </citation>
    <scope>NUCLEOTIDE SEQUENCE</scope>
    <source>
        <strain evidence="3">AMC_N1</strain>
    </source>
</reference>
<dbReference type="InterPro" id="IPR050359">
    <property type="entry name" value="bHLH_transcription_factors"/>
</dbReference>
<dbReference type="InterPro" id="IPR011598">
    <property type="entry name" value="bHLH_dom"/>
</dbReference>
<evidence type="ECO:0000313" key="3">
    <source>
        <dbReference type="EMBL" id="KAJ8960866.1"/>
    </source>
</evidence>
<protein>
    <recommendedName>
        <fullName evidence="2">BHLH domain-containing protein</fullName>
    </recommendedName>
</protein>
<dbReference type="PANTHER" id="PTHR19290:SF163">
    <property type="entry name" value="BASIC HELIX-LOOP-HELIX NEURAL TRANSCRIPTION FACTOR TAP"/>
    <property type="match status" value="1"/>
</dbReference>
<dbReference type="GO" id="GO:0005634">
    <property type="term" value="C:nucleus"/>
    <property type="evidence" value="ECO:0007669"/>
    <property type="project" value="TreeGrafter"/>
</dbReference>
<dbReference type="InterPro" id="IPR036638">
    <property type="entry name" value="HLH_DNA-bd_sf"/>
</dbReference>
<feature type="domain" description="BHLH" evidence="2">
    <location>
        <begin position="154"/>
        <end position="206"/>
    </location>
</feature>
<dbReference type="GO" id="GO:0046983">
    <property type="term" value="F:protein dimerization activity"/>
    <property type="evidence" value="ECO:0007669"/>
    <property type="project" value="InterPro"/>
</dbReference>
<feature type="region of interest" description="Disordered" evidence="1">
    <location>
        <begin position="112"/>
        <end position="144"/>
    </location>
</feature>
<dbReference type="GO" id="GO:0045944">
    <property type="term" value="P:positive regulation of transcription by RNA polymerase II"/>
    <property type="evidence" value="ECO:0007669"/>
    <property type="project" value="TreeGrafter"/>
</dbReference>
<accession>A0AAV8Z9X9</accession>
<dbReference type="SMART" id="SM00353">
    <property type="entry name" value="HLH"/>
    <property type="match status" value="1"/>
</dbReference>
<dbReference type="Proteomes" id="UP001162162">
    <property type="component" value="Unassembled WGS sequence"/>
</dbReference>
<dbReference type="Pfam" id="PF00010">
    <property type="entry name" value="HLH"/>
    <property type="match status" value="1"/>
</dbReference>
<dbReference type="GO" id="GO:0070888">
    <property type="term" value="F:E-box binding"/>
    <property type="evidence" value="ECO:0007669"/>
    <property type="project" value="TreeGrafter"/>
</dbReference>
<name>A0AAV8Z9X9_9CUCU</name>
<evidence type="ECO:0000256" key="1">
    <source>
        <dbReference type="SAM" id="MobiDB-lite"/>
    </source>
</evidence>
<dbReference type="AlphaFoldDB" id="A0AAV8Z9X9"/>
<proteinExistence type="predicted"/>
<dbReference type="PANTHER" id="PTHR19290">
    <property type="entry name" value="BASIC HELIX-LOOP-HELIX PROTEIN NEUROGENIN-RELATED"/>
    <property type="match status" value="1"/>
</dbReference>